<evidence type="ECO:0008006" key="4">
    <source>
        <dbReference type="Google" id="ProtNLM"/>
    </source>
</evidence>
<feature type="chain" id="PRO_5046242698" description="Secreted protein" evidence="1">
    <location>
        <begin position="31"/>
        <end position="119"/>
    </location>
</feature>
<gene>
    <name evidence="2" type="ORF">ACFQGL_18445</name>
</gene>
<proteinExistence type="predicted"/>
<dbReference type="Proteomes" id="UP001596226">
    <property type="component" value="Unassembled WGS sequence"/>
</dbReference>
<keyword evidence="3" id="KW-1185">Reference proteome</keyword>
<accession>A0ABW1H6R1</accession>
<evidence type="ECO:0000256" key="1">
    <source>
        <dbReference type="SAM" id="SignalP"/>
    </source>
</evidence>
<dbReference type="RefSeq" id="WP_377513358.1">
    <property type="nucleotide sequence ID" value="NZ_JBHSQS010000010.1"/>
</dbReference>
<keyword evidence="1" id="KW-0732">Signal</keyword>
<evidence type="ECO:0000313" key="3">
    <source>
        <dbReference type="Proteomes" id="UP001596226"/>
    </source>
</evidence>
<comment type="caution">
    <text evidence="2">The sequence shown here is derived from an EMBL/GenBank/DDBJ whole genome shotgun (WGS) entry which is preliminary data.</text>
</comment>
<name>A0ABW1H6R1_9ACTN</name>
<sequence>MRASRTVQRMSVLAAVAALGVVATGQPAWAVEQTLKIGKYVFAHGGVINSGYTLYACDDRANGVGAVTEVRLNTGYTDNVRDPNGSASGCGQKNTSGSSYALQYRVCSGEACTGWARAY</sequence>
<dbReference type="EMBL" id="JBHSQS010000010">
    <property type="protein sequence ID" value="MFC5925325.1"/>
    <property type="molecule type" value="Genomic_DNA"/>
</dbReference>
<protein>
    <recommendedName>
        <fullName evidence="4">Secreted protein</fullName>
    </recommendedName>
</protein>
<organism evidence="2 3">
    <name type="scientific">Micromonospora vulcania</name>
    <dbReference type="NCBI Taxonomy" id="1441873"/>
    <lineage>
        <taxon>Bacteria</taxon>
        <taxon>Bacillati</taxon>
        <taxon>Actinomycetota</taxon>
        <taxon>Actinomycetes</taxon>
        <taxon>Micromonosporales</taxon>
        <taxon>Micromonosporaceae</taxon>
        <taxon>Micromonospora</taxon>
    </lineage>
</organism>
<evidence type="ECO:0000313" key="2">
    <source>
        <dbReference type="EMBL" id="MFC5925325.1"/>
    </source>
</evidence>
<feature type="signal peptide" evidence="1">
    <location>
        <begin position="1"/>
        <end position="30"/>
    </location>
</feature>
<reference evidence="3" key="1">
    <citation type="journal article" date="2019" name="Int. J. Syst. Evol. Microbiol.">
        <title>The Global Catalogue of Microorganisms (GCM) 10K type strain sequencing project: providing services to taxonomists for standard genome sequencing and annotation.</title>
        <authorList>
            <consortium name="The Broad Institute Genomics Platform"/>
            <consortium name="The Broad Institute Genome Sequencing Center for Infectious Disease"/>
            <person name="Wu L."/>
            <person name="Ma J."/>
        </authorList>
    </citation>
    <scope>NUCLEOTIDE SEQUENCE [LARGE SCALE GENOMIC DNA]</scope>
    <source>
        <strain evidence="3">CGMCC 4.7144</strain>
    </source>
</reference>